<dbReference type="SUPFAM" id="SSF56235">
    <property type="entry name" value="N-terminal nucleophile aminohydrolases (Ntn hydrolases)"/>
    <property type="match status" value="1"/>
</dbReference>
<evidence type="ECO:0000313" key="4">
    <source>
        <dbReference type="Proteomes" id="UP000515150"/>
    </source>
</evidence>
<dbReference type="KEGG" id="bspl:114856100"/>
<reference evidence="5" key="1">
    <citation type="submission" date="2025-08" db="UniProtKB">
        <authorList>
            <consortium name="RefSeq"/>
        </authorList>
    </citation>
    <scope>IDENTIFICATION</scope>
</reference>
<dbReference type="GO" id="GO:0005886">
    <property type="term" value="C:plasma membrane"/>
    <property type="evidence" value="ECO:0007669"/>
    <property type="project" value="TreeGrafter"/>
</dbReference>
<comment type="catalytic activity">
    <reaction evidence="3">
        <text>glutathione + H2O = L-cysteinylglycine + L-glutamate</text>
        <dbReference type="Rhea" id="RHEA:28807"/>
        <dbReference type="ChEBI" id="CHEBI:15377"/>
        <dbReference type="ChEBI" id="CHEBI:29985"/>
        <dbReference type="ChEBI" id="CHEBI:57925"/>
        <dbReference type="ChEBI" id="CHEBI:61694"/>
        <dbReference type="EC" id="3.4.19.13"/>
    </reaction>
</comment>
<dbReference type="UniPathway" id="UPA00204"/>
<dbReference type="PANTHER" id="PTHR11686">
    <property type="entry name" value="GAMMA GLUTAMYL TRANSPEPTIDASE"/>
    <property type="match status" value="1"/>
</dbReference>
<dbReference type="InterPro" id="IPR043137">
    <property type="entry name" value="GGT_ssub_C"/>
</dbReference>
<keyword evidence="3" id="KW-0472">Membrane</keyword>
<comment type="pathway">
    <text evidence="3">Sulfur metabolism; glutathione metabolism.</text>
</comment>
<gene>
    <name evidence="5" type="primary">LOC114856100</name>
</gene>
<evidence type="ECO:0000256" key="1">
    <source>
        <dbReference type="ARBA" id="ARBA00009381"/>
    </source>
</evidence>
<dbReference type="InParanoid" id="A0A6P7MLD2"/>
<dbReference type="GO" id="GO:0006751">
    <property type="term" value="P:glutathione catabolic process"/>
    <property type="evidence" value="ECO:0007669"/>
    <property type="project" value="UniProtKB-UniRule"/>
</dbReference>
<proteinExistence type="inferred from homology"/>
<comment type="similarity">
    <text evidence="1">Belongs to the gamma-glutamyltransferase family.</text>
</comment>
<dbReference type="Gene3D" id="3.60.20.40">
    <property type="match status" value="1"/>
</dbReference>
<sequence length="591" mass="62573">MSPETKLSSQSTRSYESFSASSLLTGGSSSGPIISDFNENYAVADLNGYSKDVPSEQLGSTGPSVTDKDGASQNRLISVYSAAIIFAFAVTIALILHIYLGASMVPDDGVLVSDHERCTGLGRGVLRDGGSSVDAAVAAVLCLGVVHPHASGVGGGGVMMVHDIRRNQTKVLNFLGTAPKALTEEMLHGVSELKEGLQVGVPAMLRGLHRAHRLYGRLKWEDVVARAAAVAREGFSVSSSLAEAISKVKGQRLSPHFRDLFLPGGRALRSGSLHRMPALAGVLEAGVSGFYNGNVSQEIVDEVQSNGGVLTREDLSDYTVEVDQPLEGLFNDFIIQVPPSSTGAALISAISLLHLIGNNTTTNITHQWILEATGAALAESNGLEEPKYNSSVTKQLSDILSKSPAAAPPTRHSSPVNRSQSVLLGGQVIVMGPDDLMVSVASSLSGPFGSRLVTRSGVLLNSLILDFSWPNRASGLRINQSHRIESGKGPLSPLMPTIVLPAWNKCGLYMALSSSGRAGSFTVITQLLIDAQNETNCVFSGTRLHPQADACLVVQSAQDLHEKTQTSEKSDVRGILRNKDFIKPLDIPVIR</sequence>
<dbReference type="GO" id="GO:0036374">
    <property type="term" value="F:glutathione hydrolase activity"/>
    <property type="evidence" value="ECO:0007669"/>
    <property type="project" value="UniProtKB-UniRule"/>
</dbReference>
<dbReference type="InterPro" id="IPR029055">
    <property type="entry name" value="Ntn_hydrolases_N"/>
</dbReference>
<dbReference type="EC" id="3.4.19.13" evidence="3"/>
<dbReference type="EC" id="2.3.2.2" evidence="3"/>
<dbReference type="AlphaFoldDB" id="A0A6P7MLD2"/>
<organism evidence="4 5">
    <name type="scientific">Betta splendens</name>
    <name type="common">Siamese fighting fish</name>
    <dbReference type="NCBI Taxonomy" id="158456"/>
    <lineage>
        <taxon>Eukaryota</taxon>
        <taxon>Metazoa</taxon>
        <taxon>Chordata</taxon>
        <taxon>Craniata</taxon>
        <taxon>Vertebrata</taxon>
        <taxon>Euteleostomi</taxon>
        <taxon>Actinopterygii</taxon>
        <taxon>Neopterygii</taxon>
        <taxon>Teleostei</taxon>
        <taxon>Neoteleostei</taxon>
        <taxon>Acanthomorphata</taxon>
        <taxon>Anabantaria</taxon>
        <taxon>Anabantiformes</taxon>
        <taxon>Anabantoidei</taxon>
        <taxon>Osphronemidae</taxon>
        <taxon>Betta</taxon>
    </lineage>
</organism>
<dbReference type="GeneID" id="114856100"/>
<dbReference type="PRINTS" id="PR01210">
    <property type="entry name" value="GGTRANSPTASE"/>
</dbReference>
<dbReference type="PANTHER" id="PTHR11686:SF54">
    <property type="entry name" value="GLUTATHIONE HYDROLASE 7"/>
    <property type="match status" value="1"/>
</dbReference>
<keyword evidence="3" id="KW-0012">Acyltransferase</keyword>
<feature type="transmembrane region" description="Helical" evidence="3">
    <location>
        <begin position="77"/>
        <end position="100"/>
    </location>
</feature>
<protein>
    <recommendedName>
        <fullName evidence="3">Glutathione hydrolase</fullName>
        <ecNumber evidence="3">2.3.2.2</ecNumber>
        <ecNumber evidence="3">3.4.19.13</ecNumber>
    </recommendedName>
    <alternativeName>
        <fullName evidence="3">Gamma-glutamyltransferase</fullName>
    </alternativeName>
    <alternativeName>
        <fullName evidence="3">Gamma-glutamyltranspeptidase</fullName>
    </alternativeName>
</protein>
<feature type="binding site" evidence="2">
    <location>
        <position position="466"/>
    </location>
    <ligand>
        <name>L-glutamate</name>
        <dbReference type="ChEBI" id="CHEBI:29985"/>
    </ligand>
</feature>
<evidence type="ECO:0000256" key="3">
    <source>
        <dbReference type="RuleBase" id="RU368068"/>
    </source>
</evidence>
<keyword evidence="3" id="KW-1133">Transmembrane helix</keyword>
<dbReference type="Proteomes" id="UP000515150">
    <property type="component" value="Chromosome 5"/>
</dbReference>
<dbReference type="GO" id="GO:0103068">
    <property type="term" value="F:leukotriene C4 gamma-glutamyl transferase activity"/>
    <property type="evidence" value="ECO:0007669"/>
    <property type="project" value="UniProtKB-EC"/>
</dbReference>
<dbReference type="OrthoDB" id="2015213at2759"/>
<keyword evidence="3" id="KW-0378">Hydrolase</keyword>
<name>A0A6P7MLD2_BETSP</name>
<comment type="subcellular location">
    <subcellularLocation>
        <location evidence="3">Membrane</location>
        <topology evidence="3">Single-pass type II membrane protein</topology>
    </subcellularLocation>
</comment>
<comment type="function">
    <text evidence="3">Cleaves the gamma-glutamyl peptide bond of glutathione and glutathione conjugates.</text>
</comment>
<dbReference type="RefSeq" id="XP_029007611.1">
    <property type="nucleotide sequence ID" value="XM_029151778.3"/>
</dbReference>
<comment type="catalytic activity">
    <reaction evidence="3">
        <text>an S-substituted glutathione + H2O = an S-substituted L-cysteinylglycine + L-glutamate</text>
        <dbReference type="Rhea" id="RHEA:59468"/>
        <dbReference type="ChEBI" id="CHEBI:15377"/>
        <dbReference type="ChEBI" id="CHEBI:29985"/>
        <dbReference type="ChEBI" id="CHEBI:90779"/>
        <dbReference type="ChEBI" id="CHEBI:143103"/>
        <dbReference type="EC" id="3.4.19.13"/>
    </reaction>
</comment>
<keyword evidence="4" id="KW-1185">Reference proteome</keyword>
<accession>A0A6P7MLD2</accession>
<keyword evidence="3" id="KW-0808">Transferase</keyword>
<keyword evidence="3" id="KW-0812">Transmembrane</keyword>
<dbReference type="InterPro" id="IPR000101">
    <property type="entry name" value="GGT_peptidase"/>
</dbReference>
<evidence type="ECO:0000313" key="5">
    <source>
        <dbReference type="RefSeq" id="XP_029007611.1"/>
    </source>
</evidence>
<evidence type="ECO:0000256" key="2">
    <source>
        <dbReference type="PIRSR" id="PIRSR600101-2"/>
    </source>
</evidence>
<comment type="catalytic activity">
    <reaction evidence="3">
        <text>an N-terminal (5-L-glutamyl)-[peptide] + an alpha-amino acid = 5-L-glutamyl amino acid + an N-terminal L-alpha-aminoacyl-[peptide]</text>
        <dbReference type="Rhea" id="RHEA:23904"/>
        <dbReference type="Rhea" id="RHEA-COMP:9780"/>
        <dbReference type="Rhea" id="RHEA-COMP:9795"/>
        <dbReference type="ChEBI" id="CHEBI:77644"/>
        <dbReference type="ChEBI" id="CHEBI:78597"/>
        <dbReference type="ChEBI" id="CHEBI:78599"/>
        <dbReference type="ChEBI" id="CHEBI:78608"/>
        <dbReference type="EC" id="2.3.2.2"/>
    </reaction>
</comment>
<dbReference type="Pfam" id="PF01019">
    <property type="entry name" value="G_glu_transpept"/>
    <property type="match status" value="1"/>
</dbReference>